<gene>
    <name evidence="2" type="ORF">Apa02nite_074840</name>
</gene>
<name>A0ABQ4BL53_9ACTN</name>
<accession>A0ABQ4BL53</accession>
<feature type="transmembrane region" description="Helical" evidence="1">
    <location>
        <begin position="88"/>
        <end position="108"/>
    </location>
</feature>
<evidence type="ECO:0000313" key="3">
    <source>
        <dbReference type="Proteomes" id="UP000624709"/>
    </source>
</evidence>
<keyword evidence="1" id="KW-0812">Transmembrane</keyword>
<protein>
    <submittedName>
        <fullName evidence="2">Uncharacterized protein</fullName>
    </submittedName>
</protein>
<feature type="transmembrane region" description="Helical" evidence="1">
    <location>
        <begin position="26"/>
        <end position="41"/>
    </location>
</feature>
<sequence>MLVTITVVLLLLVVLIATDTDFPVGLGAPIGLALGALLLIPQRRLLSELNLTAAEGRAILEAERLRRNGVADLPPQARAQRETVRGRIWMAVGLISIVIFVVAARYFFSKAGQTVEEDAPTDVWFGVSFFAGFAALCLAPGALWQAKNHREAARAFERLGVEPAE</sequence>
<dbReference type="EMBL" id="BOMS01000124">
    <property type="protein sequence ID" value="GIE71376.1"/>
    <property type="molecule type" value="Genomic_DNA"/>
</dbReference>
<keyword evidence="3" id="KW-1185">Reference proteome</keyword>
<evidence type="ECO:0000256" key="1">
    <source>
        <dbReference type="SAM" id="Phobius"/>
    </source>
</evidence>
<evidence type="ECO:0000313" key="2">
    <source>
        <dbReference type="EMBL" id="GIE71376.1"/>
    </source>
</evidence>
<feature type="transmembrane region" description="Helical" evidence="1">
    <location>
        <begin position="123"/>
        <end position="144"/>
    </location>
</feature>
<organism evidence="2 3">
    <name type="scientific">Actinoplanes palleronii</name>
    <dbReference type="NCBI Taxonomy" id="113570"/>
    <lineage>
        <taxon>Bacteria</taxon>
        <taxon>Bacillati</taxon>
        <taxon>Actinomycetota</taxon>
        <taxon>Actinomycetes</taxon>
        <taxon>Micromonosporales</taxon>
        <taxon>Micromonosporaceae</taxon>
        <taxon>Actinoplanes</taxon>
    </lineage>
</organism>
<comment type="caution">
    <text evidence="2">The sequence shown here is derived from an EMBL/GenBank/DDBJ whole genome shotgun (WGS) entry which is preliminary data.</text>
</comment>
<dbReference type="Proteomes" id="UP000624709">
    <property type="component" value="Unassembled WGS sequence"/>
</dbReference>
<reference evidence="2 3" key="1">
    <citation type="submission" date="2021-01" db="EMBL/GenBank/DDBJ databases">
        <title>Whole genome shotgun sequence of Actinoplanes palleronii NBRC 14916.</title>
        <authorList>
            <person name="Komaki H."/>
            <person name="Tamura T."/>
        </authorList>
    </citation>
    <scope>NUCLEOTIDE SEQUENCE [LARGE SCALE GENOMIC DNA]</scope>
    <source>
        <strain evidence="2 3">NBRC 14916</strain>
    </source>
</reference>
<proteinExistence type="predicted"/>
<keyword evidence="1" id="KW-1133">Transmembrane helix</keyword>
<keyword evidence="1" id="KW-0472">Membrane</keyword>